<dbReference type="PROSITE" id="PS51257">
    <property type="entry name" value="PROKAR_LIPOPROTEIN"/>
    <property type="match status" value="1"/>
</dbReference>
<evidence type="ECO:0000256" key="1">
    <source>
        <dbReference type="SAM" id="SignalP"/>
    </source>
</evidence>
<dbReference type="EMBL" id="JBHSWB010000001">
    <property type="protein sequence ID" value="MFC6661965.1"/>
    <property type="molecule type" value="Genomic_DNA"/>
</dbReference>
<reference evidence="3" key="1">
    <citation type="journal article" date="2019" name="Int. J. Syst. Evol. Microbiol.">
        <title>The Global Catalogue of Microorganisms (GCM) 10K type strain sequencing project: providing services to taxonomists for standard genome sequencing and annotation.</title>
        <authorList>
            <consortium name="The Broad Institute Genomics Platform"/>
            <consortium name="The Broad Institute Genome Sequencing Center for Infectious Disease"/>
            <person name="Wu L."/>
            <person name="Ma J."/>
        </authorList>
    </citation>
    <scope>NUCLEOTIDE SEQUENCE [LARGE SCALE GENOMIC DNA]</scope>
    <source>
        <strain evidence="3">CCUG 63830</strain>
    </source>
</reference>
<organism evidence="2 3">
    <name type="scientific">Deinococcus multiflagellatus</name>
    <dbReference type="NCBI Taxonomy" id="1656887"/>
    <lineage>
        <taxon>Bacteria</taxon>
        <taxon>Thermotogati</taxon>
        <taxon>Deinococcota</taxon>
        <taxon>Deinococci</taxon>
        <taxon>Deinococcales</taxon>
        <taxon>Deinococcaceae</taxon>
        <taxon>Deinococcus</taxon>
    </lineage>
</organism>
<protein>
    <submittedName>
        <fullName evidence="2">Uncharacterized protein</fullName>
    </submittedName>
</protein>
<accession>A0ABW1ZM62</accession>
<feature type="chain" id="PRO_5045299509" evidence="1">
    <location>
        <begin position="20"/>
        <end position="367"/>
    </location>
</feature>
<name>A0ABW1ZM62_9DEIO</name>
<keyword evidence="1" id="KW-0732">Signal</keyword>
<comment type="caution">
    <text evidence="2">The sequence shown here is derived from an EMBL/GenBank/DDBJ whole genome shotgun (WGS) entry which is preliminary data.</text>
</comment>
<gene>
    <name evidence="2" type="ORF">ACFP90_17785</name>
</gene>
<dbReference type="Proteomes" id="UP001596317">
    <property type="component" value="Unassembled WGS sequence"/>
</dbReference>
<feature type="signal peptide" evidence="1">
    <location>
        <begin position="1"/>
        <end position="19"/>
    </location>
</feature>
<sequence length="367" mass="39400">MRKRHLTAAALLTMGWAGAQGSGGCGGTTGWPEWLPRATQGAALFRGDIGGLPIALRLAPQDDTRYFYERRGIDLDLTARRSGQTLILEETVRKTRASEPVVTGCFRLSPTATGLKGDWIAPGKASLVVTLNRVDPEGLPLALGVSPGLLSLRTGDPMAFLKVNRPWVKAADGRSVREPASGVVYPRVPGGSAALNAALQDRQLKYAVMALDCRAMLPQDLQNDPEAGYDVRTQLTFQKGQLLSLRDEVYYDCGGAHPDGFTEGAMLDRTTGQPVALQTLWPRLTPARQKELYLKAVQSGMDRDCLDVLREAAPDFTAHLSPAGLNLTPSGLPHVVAACAETGVIPFATLRAEANSASKYFSSVYGR</sequence>
<dbReference type="RefSeq" id="WP_224611728.1">
    <property type="nucleotide sequence ID" value="NZ_JAIQXV010000019.1"/>
</dbReference>
<keyword evidence="3" id="KW-1185">Reference proteome</keyword>
<evidence type="ECO:0000313" key="3">
    <source>
        <dbReference type="Proteomes" id="UP001596317"/>
    </source>
</evidence>
<evidence type="ECO:0000313" key="2">
    <source>
        <dbReference type="EMBL" id="MFC6661965.1"/>
    </source>
</evidence>
<proteinExistence type="predicted"/>